<comment type="caution">
    <text evidence="1">The sequence shown here is derived from an EMBL/GenBank/DDBJ whole genome shotgun (WGS) entry which is preliminary data.</text>
</comment>
<evidence type="ECO:0000313" key="2">
    <source>
        <dbReference type="Proteomes" id="UP001176961"/>
    </source>
</evidence>
<dbReference type="EMBL" id="CATQJL010000326">
    <property type="protein sequence ID" value="CAJ0609202.1"/>
    <property type="molecule type" value="Genomic_DNA"/>
</dbReference>
<evidence type="ECO:0000313" key="1">
    <source>
        <dbReference type="EMBL" id="CAJ0609202.1"/>
    </source>
</evidence>
<accession>A0AA36MHC4</accession>
<proteinExistence type="predicted"/>
<sequence>MVQIAVLLLAVVISSAQALSFYSRHHTIECGARINAEGSYRLPKHEMCTINVEVPEEQAVQITVSGKEFRCRHHASDLMIVSSETKTPVFPCLDRAGGAVFVGGESEYMINVRELPAGTHIGVSYYSTHFECGDSVPFDVVGIPLTMSYTRTEKPCSLVLPGRARAAVESVEGSGVCIQIKQGLRLGDFPLHSKKVCQKGKEDEMLSYDVFCSIGEMIVESESEATIHFRIEAPSADQLDSYRIESFACSGRLID</sequence>
<keyword evidence="2" id="KW-1185">Reference proteome</keyword>
<dbReference type="Proteomes" id="UP001176961">
    <property type="component" value="Unassembled WGS sequence"/>
</dbReference>
<reference evidence="1" key="1">
    <citation type="submission" date="2023-07" db="EMBL/GenBank/DDBJ databases">
        <authorList>
            <consortium name="CYATHOMIX"/>
        </authorList>
    </citation>
    <scope>NUCLEOTIDE SEQUENCE</scope>
    <source>
        <strain evidence="1">N/A</strain>
    </source>
</reference>
<protein>
    <submittedName>
        <fullName evidence="1">Uncharacterized protein</fullName>
    </submittedName>
</protein>
<organism evidence="1 2">
    <name type="scientific">Cylicocyclus nassatus</name>
    <name type="common">Nematode worm</name>
    <dbReference type="NCBI Taxonomy" id="53992"/>
    <lineage>
        <taxon>Eukaryota</taxon>
        <taxon>Metazoa</taxon>
        <taxon>Ecdysozoa</taxon>
        <taxon>Nematoda</taxon>
        <taxon>Chromadorea</taxon>
        <taxon>Rhabditida</taxon>
        <taxon>Rhabditina</taxon>
        <taxon>Rhabditomorpha</taxon>
        <taxon>Strongyloidea</taxon>
        <taxon>Strongylidae</taxon>
        <taxon>Cylicocyclus</taxon>
    </lineage>
</organism>
<name>A0AA36MHC4_CYLNA</name>
<gene>
    <name evidence="1" type="ORF">CYNAS_LOCUS21185</name>
</gene>
<dbReference type="AlphaFoldDB" id="A0AA36MHC4"/>